<gene>
    <name evidence="1" type="ORF">BofuT4_uP075470.1</name>
</gene>
<protein>
    <submittedName>
        <fullName evidence="1">Uncharacterized protein</fullName>
    </submittedName>
</protein>
<dbReference type="HOGENOM" id="CLU_3086924_0_0_1"/>
<proteinExistence type="predicted"/>
<dbReference type="AlphaFoldDB" id="G2XNK8"/>
<dbReference type="InParanoid" id="G2XNK8"/>
<name>G2XNK8_BOTF4</name>
<accession>G2XNK8</accession>
<reference evidence="2" key="1">
    <citation type="journal article" date="2011" name="PLoS Genet.">
        <title>Genomic analysis of the necrotrophic fungal pathogens Sclerotinia sclerotiorum and Botrytis cinerea.</title>
        <authorList>
            <person name="Amselem J."/>
            <person name="Cuomo C.A."/>
            <person name="van Kan J.A."/>
            <person name="Viaud M."/>
            <person name="Benito E.P."/>
            <person name="Couloux A."/>
            <person name="Coutinho P.M."/>
            <person name="de Vries R.P."/>
            <person name="Dyer P.S."/>
            <person name="Fillinger S."/>
            <person name="Fournier E."/>
            <person name="Gout L."/>
            <person name="Hahn M."/>
            <person name="Kohn L."/>
            <person name="Lapalu N."/>
            <person name="Plummer K.M."/>
            <person name="Pradier J.M."/>
            <person name="Quevillon E."/>
            <person name="Sharon A."/>
            <person name="Simon A."/>
            <person name="ten Have A."/>
            <person name="Tudzynski B."/>
            <person name="Tudzynski P."/>
            <person name="Wincker P."/>
            <person name="Andrew M."/>
            <person name="Anthouard V."/>
            <person name="Beever R.E."/>
            <person name="Beffa R."/>
            <person name="Benoit I."/>
            <person name="Bouzid O."/>
            <person name="Brault B."/>
            <person name="Chen Z."/>
            <person name="Choquer M."/>
            <person name="Collemare J."/>
            <person name="Cotton P."/>
            <person name="Danchin E.G."/>
            <person name="Da Silva C."/>
            <person name="Gautier A."/>
            <person name="Giraud C."/>
            <person name="Giraud T."/>
            <person name="Gonzalez C."/>
            <person name="Grossetete S."/>
            <person name="Guldener U."/>
            <person name="Henrissat B."/>
            <person name="Howlett B.J."/>
            <person name="Kodira C."/>
            <person name="Kretschmer M."/>
            <person name="Lappartient A."/>
            <person name="Leroch M."/>
            <person name="Levis C."/>
            <person name="Mauceli E."/>
            <person name="Neuveglise C."/>
            <person name="Oeser B."/>
            <person name="Pearson M."/>
            <person name="Poulain J."/>
            <person name="Poussereau N."/>
            <person name="Quesneville H."/>
            <person name="Rascle C."/>
            <person name="Schumacher J."/>
            <person name="Segurens B."/>
            <person name="Sexton A."/>
            <person name="Silva E."/>
            <person name="Sirven C."/>
            <person name="Soanes D.M."/>
            <person name="Talbot N.J."/>
            <person name="Templeton M."/>
            <person name="Yandava C."/>
            <person name="Yarden O."/>
            <person name="Zeng Q."/>
            <person name="Rollins J.A."/>
            <person name="Lebrun M.H."/>
            <person name="Dickman M."/>
        </authorList>
    </citation>
    <scope>NUCLEOTIDE SEQUENCE [LARGE SCALE GENOMIC DNA]</scope>
    <source>
        <strain evidence="2">T4</strain>
    </source>
</reference>
<evidence type="ECO:0000313" key="2">
    <source>
        <dbReference type="Proteomes" id="UP000008177"/>
    </source>
</evidence>
<organism evidence="1 2">
    <name type="scientific">Botryotinia fuckeliana (strain T4)</name>
    <name type="common">Noble rot fungus</name>
    <name type="synonym">Botrytis cinerea</name>
    <dbReference type="NCBI Taxonomy" id="999810"/>
    <lineage>
        <taxon>Eukaryota</taxon>
        <taxon>Fungi</taxon>
        <taxon>Dikarya</taxon>
        <taxon>Ascomycota</taxon>
        <taxon>Pezizomycotina</taxon>
        <taxon>Leotiomycetes</taxon>
        <taxon>Helotiales</taxon>
        <taxon>Sclerotiniaceae</taxon>
        <taxon>Botrytis</taxon>
    </lineage>
</organism>
<dbReference type="Proteomes" id="UP000008177">
    <property type="component" value="Unplaced contigs"/>
</dbReference>
<evidence type="ECO:0000313" key="1">
    <source>
        <dbReference type="EMBL" id="CCD42464.1"/>
    </source>
</evidence>
<sequence>MSEYGRHFNRGGTGREGTHLAHISTSQMERRDAGTLKTHWGGRKMRFDDSSW</sequence>
<dbReference type="EMBL" id="FQ790246">
    <property type="protein sequence ID" value="CCD42464.1"/>
    <property type="molecule type" value="Genomic_DNA"/>
</dbReference>